<evidence type="ECO:0000313" key="5">
    <source>
        <dbReference type="EMBL" id="SEI76403.1"/>
    </source>
</evidence>
<protein>
    <submittedName>
        <fullName evidence="5">Agmatinase</fullName>
    </submittedName>
</protein>
<evidence type="ECO:0000256" key="1">
    <source>
        <dbReference type="ARBA" id="ARBA00022723"/>
    </source>
</evidence>
<dbReference type="PRINTS" id="PR00116">
    <property type="entry name" value="ARGINASE"/>
</dbReference>
<dbReference type="GO" id="GO:0033389">
    <property type="term" value="P:putrescine biosynthetic process from arginine, via agmatine"/>
    <property type="evidence" value="ECO:0007669"/>
    <property type="project" value="TreeGrafter"/>
</dbReference>
<feature type="binding site" evidence="3">
    <location>
        <position position="181"/>
    </location>
    <ligand>
        <name>Mn(2+)</name>
        <dbReference type="ChEBI" id="CHEBI:29035"/>
        <label>1</label>
    </ligand>
</feature>
<dbReference type="Gene3D" id="3.40.800.10">
    <property type="entry name" value="Ureohydrolase domain"/>
    <property type="match status" value="1"/>
</dbReference>
<evidence type="ECO:0000256" key="2">
    <source>
        <dbReference type="ARBA" id="ARBA00022801"/>
    </source>
</evidence>
<evidence type="ECO:0000256" key="4">
    <source>
        <dbReference type="PROSITE-ProRule" id="PRU00742"/>
    </source>
</evidence>
<sequence>MSANPTSITNFDPNGLGQAGKLFGLPFEPENSQLLILPVPWEVTVSYRSGTAGGPAAILEASVQVDLFQEDIRDAWKLGLSMLPLNPALKADNDNYRLLADKYIQWLQKGSPEADHERFAAVPDIINAACRKMNDWVTEQAEKQLDQGKLVGLLGGDHSTPLGLVQALAKKHESFGILQIDAHADLRPAYEGFDLSHASIAYNFLKIPQVQRLVQVGVRDVCEQEWNLSQSDTRCQLFTDGNLKEQLYGGNTWEALCREILAALPEQVYLSIDIDGLIPQLCPHTGTPVPGGLDYQQLMFLIKMLVRSGRKLIGFDLVEVAPGSDGGEWDANVGARILYRIANLTAVSQGKLNWG</sequence>
<keyword evidence="6" id="KW-1185">Reference proteome</keyword>
<dbReference type="EMBL" id="FNZH01000001">
    <property type="protein sequence ID" value="SEI76403.1"/>
    <property type="molecule type" value="Genomic_DNA"/>
</dbReference>
<dbReference type="RefSeq" id="WP_092168176.1">
    <property type="nucleotide sequence ID" value="NZ_FNZH01000001.1"/>
</dbReference>
<dbReference type="PANTHER" id="PTHR11358:SF26">
    <property type="entry name" value="GUANIDINO ACID HYDROLASE, MITOCHONDRIAL"/>
    <property type="match status" value="1"/>
</dbReference>
<name>A0A1H6T8H5_9BACT</name>
<accession>A0A1H6T8H5</accession>
<dbReference type="GO" id="GO:0008783">
    <property type="term" value="F:agmatinase activity"/>
    <property type="evidence" value="ECO:0007669"/>
    <property type="project" value="TreeGrafter"/>
</dbReference>
<dbReference type="SUPFAM" id="SSF52768">
    <property type="entry name" value="Arginase/deacetylase"/>
    <property type="match status" value="1"/>
</dbReference>
<reference evidence="6" key="1">
    <citation type="submission" date="2016-10" db="EMBL/GenBank/DDBJ databases">
        <authorList>
            <person name="Varghese N."/>
            <person name="Submissions S."/>
        </authorList>
    </citation>
    <scope>NUCLEOTIDE SEQUENCE [LARGE SCALE GENOMIC DNA]</scope>
    <source>
        <strain evidence="6">IBRC-M 10761</strain>
    </source>
</reference>
<feature type="binding site" evidence="3">
    <location>
        <position position="273"/>
    </location>
    <ligand>
        <name>Mn(2+)</name>
        <dbReference type="ChEBI" id="CHEBI:29035"/>
        <label>1</label>
    </ligand>
</feature>
<evidence type="ECO:0000313" key="6">
    <source>
        <dbReference type="Proteomes" id="UP000199403"/>
    </source>
</evidence>
<dbReference type="PIRSF" id="PIRSF036979">
    <property type="entry name" value="Arginase"/>
    <property type="match status" value="1"/>
</dbReference>
<feature type="binding site" evidence="3">
    <location>
        <position position="275"/>
    </location>
    <ligand>
        <name>Mn(2+)</name>
        <dbReference type="ChEBI" id="CHEBI:29035"/>
        <label>1</label>
    </ligand>
</feature>
<feature type="binding site" evidence="3">
    <location>
        <position position="158"/>
    </location>
    <ligand>
        <name>Mn(2+)</name>
        <dbReference type="ChEBI" id="CHEBI:29035"/>
        <label>1</label>
    </ligand>
</feature>
<dbReference type="OrthoDB" id="9788689at2"/>
<dbReference type="GO" id="GO:0046872">
    <property type="term" value="F:metal ion binding"/>
    <property type="evidence" value="ECO:0007669"/>
    <property type="project" value="UniProtKB-KW"/>
</dbReference>
<dbReference type="STRING" id="1416801.SAMN05192553_101173"/>
<dbReference type="InterPro" id="IPR023696">
    <property type="entry name" value="Ureohydrolase_dom_sf"/>
</dbReference>
<keyword evidence="1 3" id="KW-0479">Metal-binding</keyword>
<dbReference type="InterPro" id="IPR006035">
    <property type="entry name" value="Ureohydrolase"/>
</dbReference>
<comment type="cofactor">
    <cofactor evidence="3">
        <name>Mn(2+)</name>
        <dbReference type="ChEBI" id="CHEBI:29035"/>
    </cofactor>
    <text evidence="3">Binds 2 manganese ions per subunit.</text>
</comment>
<keyword evidence="2" id="KW-0378">Hydrolase</keyword>
<evidence type="ECO:0000256" key="3">
    <source>
        <dbReference type="PIRSR" id="PIRSR036979-1"/>
    </source>
</evidence>
<dbReference type="AlphaFoldDB" id="A0A1H6T8H5"/>
<organism evidence="5 6">
    <name type="scientific">Cyclobacterium xiamenense</name>
    <dbReference type="NCBI Taxonomy" id="1297121"/>
    <lineage>
        <taxon>Bacteria</taxon>
        <taxon>Pseudomonadati</taxon>
        <taxon>Bacteroidota</taxon>
        <taxon>Cytophagia</taxon>
        <taxon>Cytophagales</taxon>
        <taxon>Cyclobacteriaceae</taxon>
        <taxon>Cyclobacterium</taxon>
    </lineage>
</organism>
<keyword evidence="3" id="KW-0464">Manganese</keyword>
<dbReference type="PANTHER" id="PTHR11358">
    <property type="entry name" value="ARGINASE/AGMATINASE"/>
    <property type="match status" value="1"/>
</dbReference>
<proteinExistence type="inferred from homology"/>
<dbReference type="CDD" id="cd11593">
    <property type="entry name" value="Agmatinase-like_2"/>
    <property type="match status" value="1"/>
</dbReference>
<comment type="similarity">
    <text evidence="4">Belongs to the arginase family.</text>
</comment>
<feature type="binding site" evidence="3">
    <location>
        <position position="185"/>
    </location>
    <ligand>
        <name>Mn(2+)</name>
        <dbReference type="ChEBI" id="CHEBI:29035"/>
        <label>1</label>
    </ligand>
</feature>
<dbReference type="PROSITE" id="PS51409">
    <property type="entry name" value="ARGINASE_2"/>
    <property type="match status" value="1"/>
</dbReference>
<feature type="binding site" evidence="3">
    <location>
        <position position="183"/>
    </location>
    <ligand>
        <name>Mn(2+)</name>
        <dbReference type="ChEBI" id="CHEBI:29035"/>
        <label>1</label>
    </ligand>
</feature>
<dbReference type="Pfam" id="PF00491">
    <property type="entry name" value="Arginase"/>
    <property type="match status" value="1"/>
</dbReference>
<dbReference type="Proteomes" id="UP000199403">
    <property type="component" value="Unassembled WGS sequence"/>
</dbReference>
<gene>
    <name evidence="5" type="ORF">SAMN05192553_101173</name>
</gene>